<evidence type="ECO:0000313" key="2">
    <source>
        <dbReference type="Proteomes" id="UP000039865"/>
    </source>
</evidence>
<dbReference type="EMBL" id="CCKQ01014885">
    <property type="protein sequence ID" value="CDW86684.1"/>
    <property type="molecule type" value="Genomic_DNA"/>
</dbReference>
<keyword evidence="2" id="KW-1185">Reference proteome</keyword>
<dbReference type="AlphaFoldDB" id="A0A078AWZ0"/>
<organism evidence="1 2">
    <name type="scientific">Stylonychia lemnae</name>
    <name type="common">Ciliate</name>
    <dbReference type="NCBI Taxonomy" id="5949"/>
    <lineage>
        <taxon>Eukaryota</taxon>
        <taxon>Sar</taxon>
        <taxon>Alveolata</taxon>
        <taxon>Ciliophora</taxon>
        <taxon>Intramacronucleata</taxon>
        <taxon>Spirotrichea</taxon>
        <taxon>Stichotrichia</taxon>
        <taxon>Sporadotrichida</taxon>
        <taxon>Oxytrichidae</taxon>
        <taxon>Stylonychinae</taxon>
        <taxon>Stylonychia</taxon>
    </lineage>
</organism>
<dbReference type="Proteomes" id="UP000039865">
    <property type="component" value="Unassembled WGS sequence"/>
</dbReference>
<name>A0A078AWZ0_STYLE</name>
<sequence>MYNTIQGFPADPPQIRSFYYKPPSLPKLHIGQSSMKEPSQTNTSLTFFKQRFNQHSVKELNTQKRIEDLKNKFNINRFIVSPANKNRETAFPQKRVSLICNQMLLEEERNIFKKKRPVGSIDMSYQQNSQSIIQQQQQESQIGTPQQNQKRLSQLEINHKAIQMKNPNSIIRQKRGQFFNAPLLTIHQHTRFITQGEEFQSYLHIKKCQSQDEFEKHKSPFKKIMTMKIDNISNLKQMMINPFMDMQDLKFNIVKQKNNFGIESSASNSRRGGRPRFKKSITLSNNQKVRFSLKGIYMSIIDSDGNIRQKIKMDVEKSFKVMLFPEQELSQQIFEELFYKDGKLQIDQDKLIKNLYSRYQLNETRQNYRTICGRLVIDRQDFYVKIKQSLQTTQIQFRMPYVKVYDSKLGRTMILYLDLSIVLGLIQNGIDLWHQQVTFQQSNEIQVKAMIDFYYNQLDQVKDIFKNKYKIKNQKIYPIQSKTYDYMIENLSTKPYMLFKRFSTQIMIIIYKNFQYELNDELGTLIGKLECPIKYVNDMLKYQRFQGNLSEKVAEELIITFDDNKKAFKIECDLSKVQTEQIGEAFFKSVSINPYFIKETVSISYSQNKTFQLLLKPAQVKYITNETQTLLELKFDQVHNLSKQNFINWEKFIPKISPK</sequence>
<protein>
    <submittedName>
        <fullName evidence="1">Uncharacterized protein</fullName>
    </submittedName>
</protein>
<reference evidence="1 2" key="1">
    <citation type="submission" date="2014-06" db="EMBL/GenBank/DDBJ databases">
        <authorList>
            <person name="Swart Estienne"/>
        </authorList>
    </citation>
    <scope>NUCLEOTIDE SEQUENCE [LARGE SCALE GENOMIC DNA]</scope>
    <source>
        <strain evidence="1 2">130c</strain>
    </source>
</reference>
<accession>A0A078AWZ0</accession>
<gene>
    <name evidence="1" type="primary">Contig18246.g19387</name>
    <name evidence="1" type="ORF">STYLEM_15782</name>
</gene>
<evidence type="ECO:0000313" key="1">
    <source>
        <dbReference type="EMBL" id="CDW86684.1"/>
    </source>
</evidence>
<proteinExistence type="predicted"/>
<dbReference type="InParanoid" id="A0A078AWZ0"/>